<feature type="transmembrane region" description="Helical" evidence="3">
    <location>
        <begin position="20"/>
        <end position="41"/>
    </location>
</feature>
<dbReference type="AlphaFoldDB" id="A0A329L614"/>
<proteinExistence type="predicted"/>
<feature type="coiled-coil region" evidence="1">
    <location>
        <begin position="87"/>
        <end position="130"/>
    </location>
</feature>
<dbReference type="EMBL" id="QMEV01000108">
    <property type="protein sequence ID" value="RAV03298.1"/>
    <property type="molecule type" value="Genomic_DNA"/>
</dbReference>
<comment type="caution">
    <text evidence="4">The sequence shown here is derived from an EMBL/GenBank/DDBJ whole genome shotgun (WGS) entry which is preliminary data.</text>
</comment>
<keyword evidence="3" id="KW-0472">Membrane</keyword>
<keyword evidence="3" id="KW-1133">Transmembrane helix</keyword>
<evidence type="ECO:0000256" key="3">
    <source>
        <dbReference type="SAM" id="Phobius"/>
    </source>
</evidence>
<protein>
    <submittedName>
        <fullName evidence="4">Uncharacterized protein</fullName>
    </submittedName>
</protein>
<name>A0A329L614_9MYCO</name>
<accession>A0A329L614</accession>
<dbReference type="Proteomes" id="UP000250915">
    <property type="component" value="Unassembled WGS sequence"/>
</dbReference>
<keyword evidence="1" id="KW-0175">Coiled coil</keyword>
<evidence type="ECO:0000256" key="1">
    <source>
        <dbReference type="SAM" id="Coils"/>
    </source>
</evidence>
<keyword evidence="3" id="KW-0812">Transmembrane</keyword>
<feature type="non-terminal residue" evidence="4">
    <location>
        <position position="130"/>
    </location>
</feature>
<organism evidence="4 5">
    <name type="scientific">Mycobacterium colombiense</name>
    <dbReference type="NCBI Taxonomy" id="339268"/>
    <lineage>
        <taxon>Bacteria</taxon>
        <taxon>Bacillati</taxon>
        <taxon>Actinomycetota</taxon>
        <taxon>Actinomycetes</taxon>
        <taxon>Mycobacteriales</taxon>
        <taxon>Mycobacteriaceae</taxon>
        <taxon>Mycobacterium</taxon>
        <taxon>Mycobacterium avium complex (MAC)</taxon>
    </lineage>
</organism>
<feature type="region of interest" description="Disordered" evidence="2">
    <location>
        <begin position="50"/>
        <end position="84"/>
    </location>
</feature>
<evidence type="ECO:0000313" key="4">
    <source>
        <dbReference type="EMBL" id="RAV03298.1"/>
    </source>
</evidence>
<reference evidence="4 5" key="1">
    <citation type="submission" date="2018-06" db="EMBL/GenBank/DDBJ databases">
        <title>NTM in soil in Japan.</title>
        <authorList>
            <person name="Ohya K."/>
        </authorList>
    </citation>
    <scope>NUCLEOTIDE SEQUENCE [LARGE SCALE GENOMIC DNA]</scope>
    <source>
        <strain evidence="4 5">GF28</strain>
    </source>
</reference>
<gene>
    <name evidence="4" type="ORF">DQP57_25375</name>
</gene>
<sequence length="130" mass="13348">MLFAAPLTVAGIWGMVTRPSFALPLVLLAGVALVLIDFLAGPYRVAEQQARVAGAPRPNRQPLLNQPRMQPKPPPREKVEAHAGAQAEAAAARALAAEAEAVAAEARARADAAAAEALAAEAEALAAEAE</sequence>
<evidence type="ECO:0000313" key="5">
    <source>
        <dbReference type="Proteomes" id="UP000250915"/>
    </source>
</evidence>
<evidence type="ECO:0000256" key="2">
    <source>
        <dbReference type="SAM" id="MobiDB-lite"/>
    </source>
</evidence>